<feature type="region of interest" description="Disordered" evidence="1">
    <location>
        <begin position="30"/>
        <end position="87"/>
    </location>
</feature>
<dbReference type="AlphaFoldDB" id="A0AAV5VYQ4"/>
<evidence type="ECO:0000256" key="2">
    <source>
        <dbReference type="SAM" id="SignalP"/>
    </source>
</evidence>
<evidence type="ECO:0000313" key="3">
    <source>
        <dbReference type="EMBL" id="GMT23616.1"/>
    </source>
</evidence>
<feature type="signal peptide" evidence="2">
    <location>
        <begin position="1"/>
        <end position="18"/>
    </location>
</feature>
<feature type="chain" id="PRO_5043741954" evidence="2">
    <location>
        <begin position="19"/>
        <end position="293"/>
    </location>
</feature>
<feature type="region of interest" description="Disordered" evidence="1">
    <location>
        <begin position="105"/>
        <end position="135"/>
    </location>
</feature>
<accession>A0AAV5VYQ4</accession>
<evidence type="ECO:0000313" key="4">
    <source>
        <dbReference type="Proteomes" id="UP001432322"/>
    </source>
</evidence>
<feature type="compositionally biased region" description="Polar residues" evidence="1">
    <location>
        <begin position="64"/>
        <end position="73"/>
    </location>
</feature>
<dbReference type="EMBL" id="BTSY01000004">
    <property type="protein sequence ID" value="GMT23616.1"/>
    <property type="molecule type" value="Genomic_DNA"/>
</dbReference>
<feature type="compositionally biased region" description="Low complexity" evidence="1">
    <location>
        <begin position="105"/>
        <end position="133"/>
    </location>
</feature>
<organism evidence="3 4">
    <name type="scientific">Pristionchus fissidentatus</name>
    <dbReference type="NCBI Taxonomy" id="1538716"/>
    <lineage>
        <taxon>Eukaryota</taxon>
        <taxon>Metazoa</taxon>
        <taxon>Ecdysozoa</taxon>
        <taxon>Nematoda</taxon>
        <taxon>Chromadorea</taxon>
        <taxon>Rhabditida</taxon>
        <taxon>Rhabditina</taxon>
        <taxon>Diplogasteromorpha</taxon>
        <taxon>Diplogasteroidea</taxon>
        <taxon>Neodiplogasteridae</taxon>
        <taxon>Pristionchus</taxon>
    </lineage>
</organism>
<sequence>MSFHLILIFFSLLSSSHSINRDLLFDDPISQSDSPSESPPSDPFIDLPEEVTQDVPPSVDDVTEINSSTSQPLKQRENREISESEGVISSLDSIDSYSSPLIPSPSSSYISSPSSSDKYSNPLSSSSLPSQYSQRFGSEPGAIIETGRFTVLSSKLLRGPSIPQLRGPSVVDQAAYGAYPTSGASQSYITGISPSSPSSYSSSPSIPLDSYSSSSQYGFYSNRDGIYHLNGPINGRRVVIYKKILRPVRIHGRLTIERLPGAQVVDQWAEGGYSSDLLNGRSSVDAPLFTPTD</sequence>
<comment type="caution">
    <text evidence="3">The sequence shown here is derived from an EMBL/GenBank/DDBJ whole genome shotgun (WGS) entry which is preliminary data.</text>
</comment>
<keyword evidence="4" id="KW-1185">Reference proteome</keyword>
<protein>
    <submittedName>
        <fullName evidence="3">Uncharacterized protein</fullName>
    </submittedName>
</protein>
<reference evidence="3" key="1">
    <citation type="submission" date="2023-10" db="EMBL/GenBank/DDBJ databases">
        <title>Genome assembly of Pristionchus species.</title>
        <authorList>
            <person name="Yoshida K."/>
            <person name="Sommer R.J."/>
        </authorList>
    </citation>
    <scope>NUCLEOTIDE SEQUENCE</scope>
    <source>
        <strain evidence="3">RS5133</strain>
    </source>
</reference>
<feature type="non-terminal residue" evidence="3">
    <location>
        <position position="293"/>
    </location>
</feature>
<keyword evidence="2" id="KW-0732">Signal</keyword>
<dbReference type="Proteomes" id="UP001432322">
    <property type="component" value="Unassembled WGS sequence"/>
</dbReference>
<name>A0AAV5VYQ4_9BILA</name>
<gene>
    <name evidence="3" type="ORF">PFISCL1PPCAC_14913</name>
</gene>
<proteinExistence type="predicted"/>
<evidence type="ECO:0000256" key="1">
    <source>
        <dbReference type="SAM" id="MobiDB-lite"/>
    </source>
</evidence>